<feature type="chain" id="PRO_5025476070" evidence="2">
    <location>
        <begin position="21"/>
        <end position="98"/>
    </location>
</feature>
<accession>A0A6B0UE75</accession>
<evidence type="ECO:0000313" key="3">
    <source>
        <dbReference type="EMBL" id="MXU87757.1"/>
    </source>
</evidence>
<protein>
    <submittedName>
        <fullName evidence="3">Putative secreted protein</fullName>
    </submittedName>
</protein>
<feature type="region of interest" description="Disordered" evidence="1">
    <location>
        <begin position="70"/>
        <end position="98"/>
    </location>
</feature>
<reference evidence="3" key="1">
    <citation type="submission" date="2019-12" db="EMBL/GenBank/DDBJ databases">
        <title>An insight into the sialome of adult female Ixodes ricinus ticks feeding for 6 days.</title>
        <authorList>
            <person name="Perner J."/>
            <person name="Ribeiro J.M.C."/>
        </authorList>
    </citation>
    <scope>NUCLEOTIDE SEQUENCE</scope>
    <source>
        <strain evidence="3">Semi-engorged</strain>
        <tissue evidence="3">Salivary glands</tissue>
    </source>
</reference>
<feature type="compositionally biased region" description="Polar residues" evidence="1">
    <location>
        <begin position="70"/>
        <end position="81"/>
    </location>
</feature>
<organism evidence="3">
    <name type="scientific">Ixodes ricinus</name>
    <name type="common">Common tick</name>
    <name type="synonym">Acarus ricinus</name>
    <dbReference type="NCBI Taxonomy" id="34613"/>
    <lineage>
        <taxon>Eukaryota</taxon>
        <taxon>Metazoa</taxon>
        <taxon>Ecdysozoa</taxon>
        <taxon>Arthropoda</taxon>
        <taxon>Chelicerata</taxon>
        <taxon>Arachnida</taxon>
        <taxon>Acari</taxon>
        <taxon>Parasitiformes</taxon>
        <taxon>Ixodida</taxon>
        <taxon>Ixodoidea</taxon>
        <taxon>Ixodidae</taxon>
        <taxon>Ixodinae</taxon>
        <taxon>Ixodes</taxon>
    </lineage>
</organism>
<evidence type="ECO:0000256" key="2">
    <source>
        <dbReference type="SAM" id="SignalP"/>
    </source>
</evidence>
<name>A0A6B0UE75_IXORI</name>
<feature type="compositionally biased region" description="Basic and acidic residues" evidence="1">
    <location>
        <begin position="84"/>
        <end position="98"/>
    </location>
</feature>
<feature type="signal peptide" evidence="2">
    <location>
        <begin position="1"/>
        <end position="20"/>
    </location>
</feature>
<proteinExistence type="predicted"/>
<evidence type="ECO:0000256" key="1">
    <source>
        <dbReference type="SAM" id="MobiDB-lite"/>
    </source>
</evidence>
<dbReference type="EMBL" id="GIFC01005674">
    <property type="protein sequence ID" value="MXU87757.1"/>
    <property type="molecule type" value="Transcribed_RNA"/>
</dbReference>
<sequence>MWSSRSTLWLLTLAREKLLSQSMGEGRLERQSPVGDVKLFHAESSIVAGRAVPRQVFPRYDAHNHVTAVNNHEMTQPQGSEQLEDPRQRGSMRDGVGR</sequence>
<keyword evidence="2" id="KW-0732">Signal</keyword>
<dbReference type="AlphaFoldDB" id="A0A6B0UE75"/>